<proteinExistence type="inferred from homology"/>
<evidence type="ECO:0000256" key="2">
    <source>
        <dbReference type="ARBA" id="ARBA00022908"/>
    </source>
</evidence>
<evidence type="ECO:0000259" key="5">
    <source>
        <dbReference type="PROSITE" id="PS51898"/>
    </source>
</evidence>
<evidence type="ECO:0000256" key="1">
    <source>
        <dbReference type="ARBA" id="ARBA00008857"/>
    </source>
</evidence>
<evidence type="ECO:0000313" key="6">
    <source>
        <dbReference type="EMBL" id="MBM5458561.1"/>
    </source>
</evidence>
<dbReference type="Pfam" id="PF00589">
    <property type="entry name" value="Phage_integrase"/>
    <property type="match status" value="1"/>
</dbReference>
<evidence type="ECO:0000313" key="7">
    <source>
        <dbReference type="Proteomes" id="UP000745663"/>
    </source>
</evidence>
<dbReference type="InterPro" id="IPR002104">
    <property type="entry name" value="Integrase_catalytic"/>
</dbReference>
<gene>
    <name evidence="6" type="ORF">H8F21_13410</name>
</gene>
<comment type="similarity">
    <text evidence="1">Belongs to the 'phage' integrase family.</text>
</comment>
<dbReference type="PANTHER" id="PTHR30349">
    <property type="entry name" value="PHAGE INTEGRASE-RELATED"/>
    <property type="match status" value="1"/>
</dbReference>
<accession>A0ABS2BY65</accession>
<dbReference type="PROSITE" id="PS51898">
    <property type="entry name" value="TYR_RECOMBINASE"/>
    <property type="match status" value="1"/>
</dbReference>
<keyword evidence="3" id="KW-0238">DNA-binding</keyword>
<evidence type="ECO:0000256" key="4">
    <source>
        <dbReference type="ARBA" id="ARBA00023172"/>
    </source>
</evidence>
<dbReference type="InterPro" id="IPR011010">
    <property type="entry name" value="DNA_brk_join_enz"/>
</dbReference>
<evidence type="ECO:0000256" key="3">
    <source>
        <dbReference type="ARBA" id="ARBA00023125"/>
    </source>
</evidence>
<dbReference type="SUPFAM" id="SSF56349">
    <property type="entry name" value="DNA breaking-rejoining enzymes"/>
    <property type="match status" value="1"/>
</dbReference>
<keyword evidence="4" id="KW-0233">DNA recombination</keyword>
<dbReference type="EMBL" id="JACOPV010000008">
    <property type="protein sequence ID" value="MBM5458561.1"/>
    <property type="molecule type" value="Genomic_DNA"/>
</dbReference>
<sequence length="425" mass="48037">MATLEFISHSPHRAEVNDGAVKWVQAQRRNCFSNLPQICWRDETPWREANLWALQKAENRKTRPTTITTFMRHITAYAKWLEAEGIDWWHFPARESDRCLVRYRGSLINAIDSGQLVSSTAQQRMGAVIRFYKWLMATKLLSPEWPAWQDRHIGIKIVDRFGLERSMGVNSTDLSIPNRRADTSSLEEGLTPVLTADVVKILKFSNEHASEELDLLLRLGFGTGMRIGTLTDLKVDTVLNAVSAFNFPGFHCLSVGPGAQPPVATKFGVTGQILISDEDLRLLKSYISSRRRLLRQAKANAENRNLVFLTRHGTSYVASDGNASRTVNVELGRLRKAGLREGINAFHKFYFHRSRCTFATELARAACKALPLSDAIQLVKASMLHKDEATTIKYIKFIEQSADMAELANEFTRRFLGLGRQQDEA</sequence>
<organism evidence="6 7">
    <name type="scientific">Pseudomonas arcuscaelestis</name>
    <dbReference type="NCBI Taxonomy" id="2710591"/>
    <lineage>
        <taxon>Bacteria</taxon>
        <taxon>Pseudomonadati</taxon>
        <taxon>Pseudomonadota</taxon>
        <taxon>Gammaproteobacteria</taxon>
        <taxon>Pseudomonadales</taxon>
        <taxon>Pseudomonadaceae</taxon>
        <taxon>Pseudomonas</taxon>
    </lineage>
</organism>
<dbReference type="InterPro" id="IPR013762">
    <property type="entry name" value="Integrase-like_cat_sf"/>
</dbReference>
<comment type="caution">
    <text evidence="6">The sequence shown here is derived from an EMBL/GenBank/DDBJ whole genome shotgun (WGS) entry which is preliminary data.</text>
</comment>
<reference evidence="6 7" key="1">
    <citation type="submission" date="2020-08" db="EMBL/GenBank/DDBJ databases">
        <title>Description of novel Pseudomonas species.</title>
        <authorList>
            <person name="Duman M."/>
            <person name="Mulet M."/>
            <person name="Altun S."/>
            <person name="Saticioglu I.B."/>
            <person name="Lalucat J."/>
            <person name="Garcia-Valdes E."/>
        </authorList>
    </citation>
    <scope>NUCLEOTIDE SEQUENCE [LARGE SCALE GENOMIC DNA]</scope>
    <source>
        <strain evidence="6 7">P66</strain>
    </source>
</reference>
<dbReference type="PANTHER" id="PTHR30349:SF41">
    <property type="entry name" value="INTEGRASE_RECOMBINASE PROTEIN MJ0367-RELATED"/>
    <property type="match status" value="1"/>
</dbReference>
<feature type="domain" description="Tyr recombinase" evidence="5">
    <location>
        <begin position="185"/>
        <end position="409"/>
    </location>
</feature>
<dbReference type="InterPro" id="IPR050090">
    <property type="entry name" value="Tyrosine_recombinase_XerCD"/>
</dbReference>
<dbReference type="RefSeq" id="WP_203584502.1">
    <property type="nucleotide sequence ID" value="NZ_JACOPV010000008.1"/>
</dbReference>
<keyword evidence="2" id="KW-0229">DNA integration</keyword>
<dbReference type="CDD" id="cd00397">
    <property type="entry name" value="DNA_BRE_C"/>
    <property type="match status" value="1"/>
</dbReference>
<keyword evidence="7" id="KW-1185">Reference proteome</keyword>
<name>A0ABS2BY65_9PSED</name>
<protein>
    <submittedName>
        <fullName evidence="6">Site-specific integrase</fullName>
    </submittedName>
</protein>
<dbReference type="Gene3D" id="1.10.443.10">
    <property type="entry name" value="Intergrase catalytic core"/>
    <property type="match status" value="1"/>
</dbReference>
<dbReference type="Proteomes" id="UP000745663">
    <property type="component" value="Unassembled WGS sequence"/>
</dbReference>